<evidence type="ECO:0000313" key="3">
    <source>
        <dbReference type="EMBL" id="MBP1923344.1"/>
    </source>
</evidence>
<dbReference type="AlphaFoldDB" id="A0A8T4GFN7"/>
<dbReference type="OrthoDB" id="118020at2157"/>
<evidence type="ECO:0000313" key="4">
    <source>
        <dbReference type="Proteomes" id="UP000823588"/>
    </source>
</evidence>
<dbReference type="NCBIfam" id="TIGR02537">
    <property type="entry name" value="arch_flag_Nterm"/>
    <property type="match status" value="1"/>
</dbReference>
<dbReference type="Proteomes" id="UP000823588">
    <property type="component" value="Unassembled WGS sequence"/>
</dbReference>
<dbReference type="InterPro" id="IPR012859">
    <property type="entry name" value="Pilin_N_archaeal"/>
</dbReference>
<dbReference type="PANTHER" id="PTHR38138">
    <property type="entry name" value="VNG6441H"/>
    <property type="match status" value="1"/>
</dbReference>
<keyword evidence="3" id="KW-0969">Cilium</keyword>
<dbReference type="Pfam" id="PF07790">
    <property type="entry name" value="Pilin_N"/>
    <property type="match status" value="1"/>
</dbReference>
<protein>
    <submittedName>
        <fullName evidence="3">Flagellin-like protein</fullName>
    </submittedName>
</protein>
<dbReference type="EMBL" id="JAGGKQ010000019">
    <property type="protein sequence ID" value="MBP1923344.1"/>
    <property type="molecule type" value="Genomic_DNA"/>
</dbReference>
<proteinExistence type="predicted"/>
<name>A0A8T4GFN7_9EURY</name>
<evidence type="ECO:0000256" key="1">
    <source>
        <dbReference type="SAM" id="Phobius"/>
    </source>
</evidence>
<feature type="domain" description="Archaeal Type IV pilin N-terminal" evidence="2">
    <location>
        <begin position="12"/>
        <end position="91"/>
    </location>
</feature>
<keyword evidence="3" id="KW-0966">Cell projection</keyword>
<dbReference type="InterPro" id="IPR013373">
    <property type="entry name" value="Flagellin/pilin_N_arc"/>
</dbReference>
<feature type="transmembrane region" description="Helical" evidence="1">
    <location>
        <begin position="20"/>
        <end position="41"/>
    </location>
</feature>
<keyword evidence="1" id="KW-1133">Transmembrane helix</keyword>
<reference evidence="3" key="1">
    <citation type="submission" date="2021-03" db="EMBL/GenBank/DDBJ databases">
        <title>Genomic Encyclopedia of Type Strains, Phase IV (KMG-IV): sequencing the most valuable type-strain genomes for metagenomic binning, comparative biology and taxonomic classification.</title>
        <authorList>
            <person name="Goeker M."/>
        </authorList>
    </citation>
    <scope>NUCLEOTIDE SEQUENCE</scope>
    <source>
        <strain evidence="3">DSM 23564</strain>
    </source>
</reference>
<organism evidence="3 4">
    <name type="scientific">Halorubrum alkaliphilum</name>
    <dbReference type="NCBI Taxonomy" id="261290"/>
    <lineage>
        <taxon>Archaea</taxon>
        <taxon>Methanobacteriati</taxon>
        <taxon>Methanobacteriota</taxon>
        <taxon>Stenosarchaea group</taxon>
        <taxon>Halobacteria</taxon>
        <taxon>Halobacteriales</taxon>
        <taxon>Haloferacaceae</taxon>
        <taxon>Halorubrum</taxon>
    </lineage>
</organism>
<keyword evidence="3" id="KW-0282">Flagellum</keyword>
<accession>A0A8T4GFN7</accession>
<comment type="caution">
    <text evidence="3">The sequence shown here is derived from an EMBL/GenBank/DDBJ whole genome shotgun (WGS) entry which is preliminary data.</text>
</comment>
<gene>
    <name evidence="3" type="ORF">J2751_002383</name>
</gene>
<sequence length="172" mass="17921">METGNLFNTDERAVSPVIGVILMVAITVILAAVIGTFVLGLGDSLGDNQPTAQLSISGEESTDEDVAGTITIEHTGGDTIDAENIDIVIRSGSDTTDRDQLSEVIDENDDARISVGDSVSVELADTDTADDQTIIDGVRLIHTPSQSIIADQTIDDITEVDGSDGAAFADSE</sequence>
<dbReference type="PANTHER" id="PTHR38138:SF1">
    <property type="entry name" value="ARCHAEAL TYPE IV PILIN N-TERMINAL DOMAIN-CONTAINING PROTEIN"/>
    <property type="match status" value="1"/>
</dbReference>
<evidence type="ECO:0000259" key="2">
    <source>
        <dbReference type="Pfam" id="PF07790"/>
    </source>
</evidence>
<keyword evidence="1" id="KW-0812">Transmembrane</keyword>
<keyword evidence="4" id="KW-1185">Reference proteome</keyword>
<keyword evidence="1" id="KW-0472">Membrane</keyword>
<dbReference type="RefSeq" id="WP_209486210.1">
    <property type="nucleotide sequence ID" value="NZ_JAGGKQ010000019.1"/>
</dbReference>